<name>A0ABR3WHZ7_9PEZI</name>
<reference evidence="5 6" key="1">
    <citation type="journal article" date="2024" name="Commun. Biol.">
        <title>Comparative genomic analysis of thermophilic fungi reveals convergent evolutionary adaptations and gene losses.</title>
        <authorList>
            <person name="Steindorff A.S."/>
            <person name="Aguilar-Pontes M.V."/>
            <person name="Robinson A.J."/>
            <person name="Andreopoulos B."/>
            <person name="LaButti K."/>
            <person name="Kuo A."/>
            <person name="Mondo S."/>
            <person name="Riley R."/>
            <person name="Otillar R."/>
            <person name="Haridas S."/>
            <person name="Lipzen A."/>
            <person name="Grimwood J."/>
            <person name="Schmutz J."/>
            <person name="Clum A."/>
            <person name="Reid I.D."/>
            <person name="Moisan M.C."/>
            <person name="Butler G."/>
            <person name="Nguyen T.T.M."/>
            <person name="Dewar K."/>
            <person name="Conant G."/>
            <person name="Drula E."/>
            <person name="Henrissat B."/>
            <person name="Hansel C."/>
            <person name="Singer S."/>
            <person name="Hutchinson M.I."/>
            <person name="de Vries R.P."/>
            <person name="Natvig D.O."/>
            <person name="Powell A.J."/>
            <person name="Tsang A."/>
            <person name="Grigoriev I.V."/>
        </authorList>
    </citation>
    <scope>NUCLEOTIDE SEQUENCE [LARGE SCALE GENOMIC DNA]</scope>
    <source>
        <strain evidence="5 6">ATCC 24622</strain>
    </source>
</reference>
<evidence type="ECO:0000259" key="4">
    <source>
        <dbReference type="Pfam" id="PF13472"/>
    </source>
</evidence>
<comment type="caution">
    <text evidence="5">The sequence shown here is derived from an EMBL/GenBank/DDBJ whole genome shotgun (WGS) entry which is preliminary data.</text>
</comment>
<evidence type="ECO:0000256" key="3">
    <source>
        <dbReference type="SAM" id="SignalP"/>
    </source>
</evidence>
<dbReference type="InterPro" id="IPR013830">
    <property type="entry name" value="SGNH_hydro"/>
</dbReference>
<feature type="domain" description="SGNH hydrolase-type esterase" evidence="4">
    <location>
        <begin position="30"/>
        <end position="231"/>
    </location>
</feature>
<proteinExistence type="inferred from homology"/>
<organism evidence="5 6">
    <name type="scientific">Phialemonium thermophilum</name>
    <dbReference type="NCBI Taxonomy" id="223376"/>
    <lineage>
        <taxon>Eukaryota</taxon>
        <taxon>Fungi</taxon>
        <taxon>Dikarya</taxon>
        <taxon>Ascomycota</taxon>
        <taxon>Pezizomycotina</taxon>
        <taxon>Sordariomycetes</taxon>
        <taxon>Sordariomycetidae</taxon>
        <taxon>Cephalothecales</taxon>
        <taxon>Cephalothecaceae</taxon>
        <taxon>Phialemonium</taxon>
    </lineage>
</organism>
<comment type="similarity">
    <text evidence="1">Belongs to the 'GDSL' lipolytic enzyme family.</text>
</comment>
<dbReference type="InterPro" id="IPR037459">
    <property type="entry name" value="RhgT-like"/>
</dbReference>
<dbReference type="InterPro" id="IPR036514">
    <property type="entry name" value="SGNH_hydro_sf"/>
</dbReference>
<dbReference type="Gene3D" id="3.40.50.1110">
    <property type="entry name" value="SGNH hydrolase"/>
    <property type="match status" value="1"/>
</dbReference>
<keyword evidence="6" id="KW-1185">Reference proteome</keyword>
<dbReference type="Pfam" id="PF13472">
    <property type="entry name" value="Lipase_GDSL_2"/>
    <property type="match status" value="1"/>
</dbReference>
<dbReference type="PANTHER" id="PTHR43695">
    <property type="entry name" value="PUTATIVE (AFU_ORTHOLOGUE AFUA_2G17250)-RELATED"/>
    <property type="match status" value="1"/>
</dbReference>
<feature type="signal peptide" evidence="3">
    <location>
        <begin position="1"/>
        <end position="18"/>
    </location>
</feature>
<feature type="chain" id="PRO_5045752662" description="SGNH hydrolase-type esterase domain-containing protein" evidence="3">
    <location>
        <begin position="19"/>
        <end position="279"/>
    </location>
</feature>
<dbReference type="SUPFAM" id="SSF52266">
    <property type="entry name" value="SGNH hydrolase"/>
    <property type="match status" value="1"/>
</dbReference>
<evidence type="ECO:0000256" key="2">
    <source>
        <dbReference type="ARBA" id="ARBA00022801"/>
    </source>
</evidence>
<dbReference type="EMBL" id="JAZHXJ010000397">
    <property type="protein sequence ID" value="KAL1862514.1"/>
    <property type="molecule type" value="Genomic_DNA"/>
</dbReference>
<dbReference type="PANTHER" id="PTHR43695:SF1">
    <property type="entry name" value="RHAMNOGALACTURONAN ACETYLESTERASE"/>
    <property type="match status" value="1"/>
</dbReference>
<accession>A0ABR3WHZ7</accession>
<gene>
    <name evidence="5" type="ORF">VTK73DRAFT_6766</name>
</gene>
<evidence type="ECO:0000256" key="1">
    <source>
        <dbReference type="ARBA" id="ARBA00008668"/>
    </source>
</evidence>
<dbReference type="Proteomes" id="UP001586593">
    <property type="component" value="Unassembled WGS sequence"/>
</dbReference>
<evidence type="ECO:0000313" key="6">
    <source>
        <dbReference type="Proteomes" id="UP001586593"/>
    </source>
</evidence>
<evidence type="ECO:0000313" key="5">
    <source>
        <dbReference type="EMBL" id="KAL1862514.1"/>
    </source>
</evidence>
<keyword evidence="3" id="KW-0732">Signal</keyword>
<sequence>MIAKRALALLGLLGTVSAGFCKNRTFWLCGDSTMAPGGGHNHTEGWGQYLQYSLDPHLRVNNSAYAGRSARTFTREGRFQAIMDKITPGDWVLIQFGHNDPGDPFNDPKNRTDCPGMGSETCPVQTDDGVEVVQTFVTYLQNATAEFLRLGARVIIASPTPNNPYEFGPTFNWTPTIYSWYSWYVASSMGGPAAGVYYVDHAGYAAQAVHNLGPESADANYPMDHTHLSPAYADLFARAFALGLKCGTAPAQQYVVNATSRIEGDVLGTCLPVNATLPI</sequence>
<protein>
    <recommendedName>
        <fullName evidence="4">SGNH hydrolase-type esterase domain-containing protein</fullName>
    </recommendedName>
</protein>
<keyword evidence="2" id="KW-0378">Hydrolase</keyword>